<dbReference type="WBParaSite" id="GPUH_0001467501-mRNA-1">
    <property type="protein sequence ID" value="GPUH_0001467501-mRNA-1"/>
    <property type="gene ID" value="GPUH_0001467501"/>
</dbReference>
<feature type="compositionally biased region" description="Polar residues" evidence="1">
    <location>
        <begin position="417"/>
        <end position="433"/>
    </location>
</feature>
<organism evidence="2">
    <name type="scientific">Gongylonema pulchrum</name>
    <dbReference type="NCBI Taxonomy" id="637853"/>
    <lineage>
        <taxon>Eukaryota</taxon>
        <taxon>Metazoa</taxon>
        <taxon>Ecdysozoa</taxon>
        <taxon>Nematoda</taxon>
        <taxon>Chromadorea</taxon>
        <taxon>Rhabditida</taxon>
        <taxon>Spirurina</taxon>
        <taxon>Spiruromorpha</taxon>
        <taxon>Spiruroidea</taxon>
        <taxon>Gongylonematidae</taxon>
        <taxon>Gongylonema</taxon>
    </lineage>
</organism>
<feature type="compositionally biased region" description="Basic and acidic residues" evidence="1">
    <location>
        <begin position="443"/>
        <end position="452"/>
    </location>
</feature>
<evidence type="ECO:0000256" key="1">
    <source>
        <dbReference type="SAM" id="MobiDB-lite"/>
    </source>
</evidence>
<reference evidence="2" key="1">
    <citation type="submission" date="2016-06" db="UniProtKB">
        <authorList>
            <consortium name="WormBaseParasite"/>
        </authorList>
    </citation>
    <scope>IDENTIFICATION</scope>
</reference>
<protein>
    <submittedName>
        <fullName evidence="2">Apoptotic chromatin condensation inducer in the nucleus</fullName>
    </submittedName>
</protein>
<feature type="region of interest" description="Disordered" evidence="1">
    <location>
        <begin position="9"/>
        <end position="111"/>
    </location>
</feature>
<feature type="region of interest" description="Disordered" evidence="1">
    <location>
        <begin position="563"/>
        <end position="641"/>
    </location>
</feature>
<feature type="compositionally biased region" description="Low complexity" evidence="1">
    <location>
        <begin position="363"/>
        <end position="398"/>
    </location>
</feature>
<feature type="compositionally biased region" description="Low complexity" evidence="1">
    <location>
        <begin position="583"/>
        <end position="592"/>
    </location>
</feature>
<accession>A0A183E115</accession>
<feature type="compositionally biased region" description="Polar residues" evidence="1">
    <location>
        <begin position="99"/>
        <end position="111"/>
    </location>
</feature>
<feature type="compositionally biased region" description="Basic and acidic residues" evidence="1">
    <location>
        <begin position="311"/>
        <end position="320"/>
    </location>
</feature>
<feature type="compositionally biased region" description="Low complexity" evidence="1">
    <location>
        <begin position="170"/>
        <end position="179"/>
    </location>
</feature>
<feature type="compositionally biased region" description="Basic and acidic residues" evidence="1">
    <location>
        <begin position="71"/>
        <end position="98"/>
    </location>
</feature>
<feature type="compositionally biased region" description="Basic and acidic residues" evidence="1">
    <location>
        <begin position="34"/>
        <end position="63"/>
    </location>
</feature>
<name>A0A183E115_9BILA</name>
<feature type="compositionally biased region" description="Basic and acidic residues" evidence="1">
    <location>
        <begin position="283"/>
        <end position="294"/>
    </location>
</feature>
<evidence type="ECO:0000313" key="2">
    <source>
        <dbReference type="WBParaSite" id="GPUH_0001467501-mRNA-1"/>
    </source>
</evidence>
<proteinExistence type="predicted"/>
<sequence length="683" mass="74294">LVEISIFKDDVKKTPKIKTSTASSEQKRTASKLGSDEQMEKLAKKLRKEQKEKQEKLPEESREVKKKGGKQRAESRESETNSGEVKRGKKVVEPEKSDMQTSDSESISQMDWSVKEEPVVDDVETSCNGDFPAVQIKCWFQSPKKPDQKMDETGSSFLSMERKTELSSATVPSESSEVIETSEEISNRSVVSASIKTELESLAEECETAKEPEEAEMKDDSRTEARSSPQSMCSAASARPQSPPAAGTNHDKPQSPDGEASSGPQSPRIVEEGETPQSTDIGACHEMDQHETPKSPELNPDHQPQAIAEVSARKEAHEDAQLENSQQQQQLQQQHVSITNIDNDGLEELGTTTVVVASGRRNSVSSTTSSCTSGSTQTSSSSSSSSSSTSSSSASSSSANLETQPEDNAEKKPKQHIQLQVQQDSGSELTRTNEVAKMPDLVEQAKTDKELKIGNGTNAVRVQNRLPAIEKINFVASSDAECSAVSMVHRSNFTSANQEQQQQQQQDSGNLVERDADVLEAVNDAESTGSFELIDEGRVGDNDSLLDQDCVAAADDDILQEQGQQNHNQESVDDAENEEREQQQQQQQQQQQNADETECPADVQQPDAHDLQETEFAVQSISLLDDNRSQQSGEDGSSIAMDYLSEAGECSSSRRSSLAETALSSLNINVTASGQEDAPDAIV</sequence>
<dbReference type="AlphaFoldDB" id="A0A183E115"/>
<feature type="compositionally biased region" description="Low complexity" evidence="1">
    <location>
        <begin position="234"/>
        <end position="246"/>
    </location>
</feature>
<feature type="region of interest" description="Disordered" evidence="1">
    <location>
        <begin position="143"/>
        <end position="452"/>
    </location>
</feature>